<evidence type="ECO:0000313" key="2">
    <source>
        <dbReference type="EMBL" id="SUA49014.1"/>
    </source>
</evidence>
<dbReference type="EMBL" id="UGRY01000001">
    <property type="protein sequence ID" value="SUA49014.1"/>
    <property type="molecule type" value="Genomic_DNA"/>
</dbReference>
<evidence type="ECO:0000313" key="3">
    <source>
        <dbReference type="Proteomes" id="UP000255467"/>
    </source>
</evidence>
<dbReference type="STRING" id="1406858.GCA_000710895_04049"/>
<accession>A0A378X8F7</accession>
<dbReference type="Proteomes" id="UP000255467">
    <property type="component" value="Unassembled WGS sequence"/>
</dbReference>
<dbReference type="AlphaFoldDB" id="A0A378X8F7"/>
<keyword evidence="3" id="KW-1185">Reference proteome</keyword>
<sequence>MINNPPVGQWFKSSRSEHASACVEIKFEHGGVAVRDSKNPGGPVLNFDGVAWDRFVDSGIWER</sequence>
<dbReference type="RefSeq" id="WP_039813557.1">
    <property type="nucleotide sequence ID" value="NZ_UGRY01000001.1"/>
</dbReference>
<gene>
    <name evidence="2" type="ORF">NCTC1934_00013</name>
</gene>
<organism evidence="2 3">
    <name type="scientific">Nocardia otitidiscaviarum</name>
    <dbReference type="NCBI Taxonomy" id="1823"/>
    <lineage>
        <taxon>Bacteria</taxon>
        <taxon>Bacillati</taxon>
        <taxon>Actinomycetota</taxon>
        <taxon>Actinomycetes</taxon>
        <taxon>Mycobacteriales</taxon>
        <taxon>Nocardiaceae</taxon>
        <taxon>Nocardia</taxon>
    </lineage>
</organism>
<protein>
    <submittedName>
        <fullName evidence="2">Domain of uncharacterized function (DUF397)</fullName>
    </submittedName>
</protein>
<dbReference type="OrthoDB" id="4299240at2"/>
<dbReference type="InterPro" id="IPR007278">
    <property type="entry name" value="DUF397"/>
</dbReference>
<reference evidence="2 3" key="1">
    <citation type="submission" date="2018-06" db="EMBL/GenBank/DDBJ databases">
        <authorList>
            <consortium name="Pathogen Informatics"/>
            <person name="Doyle S."/>
        </authorList>
    </citation>
    <scope>NUCLEOTIDE SEQUENCE [LARGE SCALE GENOMIC DNA]</scope>
    <source>
        <strain evidence="2 3">NCTC1934</strain>
    </source>
</reference>
<evidence type="ECO:0000259" key="1">
    <source>
        <dbReference type="Pfam" id="PF04149"/>
    </source>
</evidence>
<dbReference type="Pfam" id="PF04149">
    <property type="entry name" value="DUF397"/>
    <property type="match status" value="1"/>
</dbReference>
<feature type="domain" description="DUF397" evidence="1">
    <location>
        <begin position="9"/>
        <end position="57"/>
    </location>
</feature>
<proteinExistence type="predicted"/>
<name>A0A378X8F7_9NOCA</name>